<evidence type="ECO:0000313" key="3">
    <source>
        <dbReference type="EMBL" id="CAI4030560.1"/>
    </source>
</evidence>
<evidence type="ECO:0000313" key="4">
    <source>
        <dbReference type="Proteomes" id="UP001179121"/>
    </source>
</evidence>
<dbReference type="KEGG" id="nti:DNFV4_00988"/>
<keyword evidence="1" id="KW-0732">Signal</keyword>
<keyword evidence="4" id="KW-1185">Reference proteome</keyword>
<feature type="chain" id="PRO_5041708359" description="Fervidolysin-like N-terminal prodomain domain-containing protein" evidence="1">
    <location>
        <begin position="28"/>
        <end position="129"/>
    </location>
</feature>
<sequence>MACLAVPSRSAVQLVTFMMCVSGVCLSASCDATSRDPITMSTSGNSPRSSAPRFVPQEVLVKFKVGISQEQIAFLLKDNHLEMIAEIQKGRLFHVRILDDRSVESTIKQLTSYQEVEYAEPNYLHEMQK</sequence>
<evidence type="ECO:0000256" key="1">
    <source>
        <dbReference type="SAM" id="SignalP"/>
    </source>
</evidence>
<reference evidence="3" key="1">
    <citation type="submission" date="2022-10" db="EMBL/GenBank/DDBJ databases">
        <authorList>
            <person name="Koch H."/>
        </authorList>
    </citation>
    <scope>NUCLEOTIDE SEQUENCE</scope>
    <source>
        <strain evidence="3">DNF</strain>
    </source>
</reference>
<protein>
    <recommendedName>
        <fullName evidence="2">Fervidolysin-like N-terminal prodomain domain-containing protein</fullName>
    </recommendedName>
</protein>
<accession>A0AA86T2H1</accession>
<dbReference type="EMBL" id="OX365700">
    <property type="protein sequence ID" value="CAI4030560.1"/>
    <property type="molecule type" value="Genomic_DNA"/>
</dbReference>
<name>A0AA86T2H1_9BACT</name>
<gene>
    <name evidence="3" type="ORF">DNFV4_00988</name>
</gene>
<dbReference type="AlphaFoldDB" id="A0AA86T2H1"/>
<dbReference type="Pfam" id="PF22148">
    <property type="entry name" value="Fervidolysin_NPro-like"/>
    <property type="match status" value="1"/>
</dbReference>
<dbReference type="InterPro" id="IPR054399">
    <property type="entry name" value="Fervidolysin-like_N_prodom"/>
</dbReference>
<feature type="domain" description="Fervidolysin-like N-terminal prodomain" evidence="2">
    <location>
        <begin position="46"/>
        <end position="122"/>
    </location>
</feature>
<dbReference type="Proteomes" id="UP001179121">
    <property type="component" value="Chromosome"/>
</dbReference>
<organism evidence="3 4">
    <name type="scientific">Nitrospira tepida</name>
    <dbReference type="NCBI Taxonomy" id="2973512"/>
    <lineage>
        <taxon>Bacteria</taxon>
        <taxon>Pseudomonadati</taxon>
        <taxon>Nitrospirota</taxon>
        <taxon>Nitrospiria</taxon>
        <taxon>Nitrospirales</taxon>
        <taxon>Nitrospiraceae</taxon>
        <taxon>Nitrospira</taxon>
    </lineage>
</organism>
<proteinExistence type="predicted"/>
<feature type="signal peptide" evidence="1">
    <location>
        <begin position="1"/>
        <end position="27"/>
    </location>
</feature>
<evidence type="ECO:0000259" key="2">
    <source>
        <dbReference type="Pfam" id="PF22148"/>
    </source>
</evidence>